<feature type="region of interest" description="Disordered" evidence="2">
    <location>
        <begin position="66"/>
        <end position="86"/>
    </location>
</feature>
<evidence type="ECO:0000256" key="2">
    <source>
        <dbReference type="SAM" id="MobiDB-lite"/>
    </source>
</evidence>
<accession>A0A427XYI5</accession>
<evidence type="ECO:0000313" key="4">
    <source>
        <dbReference type="Proteomes" id="UP000279259"/>
    </source>
</evidence>
<dbReference type="Pfam" id="PF09774">
    <property type="entry name" value="MIX23"/>
    <property type="match status" value="1"/>
</dbReference>
<evidence type="ECO:0000256" key="1">
    <source>
        <dbReference type="ARBA" id="ARBA00024204"/>
    </source>
</evidence>
<dbReference type="OrthoDB" id="5593818at2759"/>
<reference evidence="3 4" key="1">
    <citation type="submission" date="2018-11" db="EMBL/GenBank/DDBJ databases">
        <title>Genome sequence of Saitozyma podzolica DSM 27192.</title>
        <authorList>
            <person name="Aliyu H."/>
            <person name="Gorte O."/>
            <person name="Ochsenreither K."/>
        </authorList>
    </citation>
    <scope>NUCLEOTIDE SEQUENCE [LARGE SCALE GENOMIC DNA]</scope>
    <source>
        <strain evidence="3 4">DSM 27192</strain>
    </source>
</reference>
<evidence type="ECO:0008006" key="5">
    <source>
        <dbReference type="Google" id="ProtNLM"/>
    </source>
</evidence>
<name>A0A427XYI5_9TREE</name>
<dbReference type="STRING" id="1890683.A0A427XYI5"/>
<organism evidence="3 4">
    <name type="scientific">Saitozyma podzolica</name>
    <dbReference type="NCBI Taxonomy" id="1890683"/>
    <lineage>
        <taxon>Eukaryota</taxon>
        <taxon>Fungi</taxon>
        <taxon>Dikarya</taxon>
        <taxon>Basidiomycota</taxon>
        <taxon>Agaricomycotina</taxon>
        <taxon>Tremellomycetes</taxon>
        <taxon>Tremellales</taxon>
        <taxon>Trimorphomycetaceae</taxon>
        <taxon>Saitozyma</taxon>
    </lineage>
</organism>
<dbReference type="InterPro" id="IPR019171">
    <property type="entry name" value="MIX23"/>
</dbReference>
<keyword evidence="4" id="KW-1185">Reference proteome</keyword>
<proteinExistence type="inferred from homology"/>
<comment type="caution">
    <text evidence="3">The sequence shown here is derived from an EMBL/GenBank/DDBJ whole genome shotgun (WGS) entry which is preliminary data.</text>
</comment>
<gene>
    <name evidence="3" type="ORF">EHS25_005472</name>
</gene>
<dbReference type="PANTHER" id="PTHR31905:SF2">
    <property type="entry name" value="PROTEIN MIX23"/>
    <property type="match status" value="1"/>
</dbReference>
<feature type="compositionally biased region" description="Low complexity" evidence="2">
    <location>
        <begin position="72"/>
        <end position="81"/>
    </location>
</feature>
<comment type="similarity">
    <text evidence="1">Belongs to the MIX23 family.</text>
</comment>
<dbReference type="PANTHER" id="PTHR31905">
    <property type="entry name" value="COILED-COIL DOMAIN-CONTAINING PROTEIN 58"/>
    <property type="match status" value="1"/>
</dbReference>
<sequence length="199" mass="21851">MPAPPFGTASAYSDSFPAPPPKQVTISAETCFNLSVFKDMVRQYRKLDDQVIIRLNRAAAQLRDQSRLAGPSSWSSSSSASTPAMDGAEGMCAKMWHEMMAGWIHRQTMLSYCLSTVNASLESKRPETKGIDERLAASPSAAGPIQRERGWREEEVLANQLANEESIEAIIRKRTLDVAISPVCPGDLGVWRCGSVYQD</sequence>
<dbReference type="EMBL" id="RSCD01000023">
    <property type="protein sequence ID" value="RSH83857.1"/>
    <property type="molecule type" value="Genomic_DNA"/>
</dbReference>
<evidence type="ECO:0000313" key="3">
    <source>
        <dbReference type="EMBL" id="RSH83857.1"/>
    </source>
</evidence>
<dbReference type="AlphaFoldDB" id="A0A427XYI5"/>
<dbReference type="GO" id="GO:0005758">
    <property type="term" value="C:mitochondrial intermembrane space"/>
    <property type="evidence" value="ECO:0007669"/>
    <property type="project" value="InterPro"/>
</dbReference>
<dbReference type="Proteomes" id="UP000279259">
    <property type="component" value="Unassembled WGS sequence"/>
</dbReference>
<protein>
    <recommendedName>
        <fullName evidence="5">Caffeine-induced death protein 2</fullName>
    </recommendedName>
</protein>